<proteinExistence type="predicted"/>
<dbReference type="Proteomes" id="UP000278609">
    <property type="component" value="Unassembled WGS sequence"/>
</dbReference>
<protein>
    <submittedName>
        <fullName evidence="2">Uncharacterized protein</fullName>
    </submittedName>
</protein>
<evidence type="ECO:0000313" key="4">
    <source>
        <dbReference type="Proteomes" id="UP000278609"/>
    </source>
</evidence>
<evidence type="ECO:0000313" key="5">
    <source>
        <dbReference type="Proteomes" id="UP000279860"/>
    </source>
</evidence>
<dbReference type="Proteomes" id="UP000279860">
    <property type="component" value="Unassembled WGS sequence"/>
</dbReference>
<dbReference type="EMBL" id="RQYS01000017">
    <property type="protein sequence ID" value="RRD62117.1"/>
    <property type="molecule type" value="Genomic_DNA"/>
</dbReference>
<feature type="transmembrane region" description="Helical" evidence="1">
    <location>
        <begin position="7"/>
        <end position="26"/>
    </location>
</feature>
<evidence type="ECO:0000256" key="1">
    <source>
        <dbReference type="SAM" id="Phobius"/>
    </source>
</evidence>
<dbReference type="EMBL" id="RQYN01000014">
    <property type="protein sequence ID" value="RRD76263.1"/>
    <property type="molecule type" value="Genomic_DNA"/>
</dbReference>
<evidence type="ECO:0000313" key="2">
    <source>
        <dbReference type="EMBL" id="RRD62117.1"/>
    </source>
</evidence>
<name>A0A3P1XW04_TANFO</name>
<evidence type="ECO:0000313" key="3">
    <source>
        <dbReference type="EMBL" id="RRD76263.1"/>
    </source>
</evidence>
<keyword evidence="1" id="KW-0812">Transmembrane</keyword>
<reference evidence="4 5" key="1">
    <citation type="submission" date="2018-11" db="EMBL/GenBank/DDBJ databases">
        <title>Genomes From Bacteria Associated with the Canine Oral Cavity: a Test Case for Automated Genome-Based Taxonomic Assignment.</title>
        <authorList>
            <person name="Coil D.A."/>
            <person name="Jospin G."/>
            <person name="Darling A.E."/>
            <person name="Wallis C."/>
            <person name="Davis I.J."/>
            <person name="Harris S."/>
            <person name="Eisen J.A."/>
            <person name="Holcombe L.J."/>
            <person name="O'Flynn C."/>
        </authorList>
    </citation>
    <scope>NUCLEOTIDE SEQUENCE [LARGE SCALE GENOMIC DNA]</scope>
    <source>
        <strain evidence="3 5">OH1426_COT-023</strain>
        <strain evidence="2 4">OH2617_COT-023</strain>
    </source>
</reference>
<organism evidence="2 4">
    <name type="scientific">Tannerella forsythia</name>
    <name type="common">Bacteroides forsythus</name>
    <dbReference type="NCBI Taxonomy" id="28112"/>
    <lineage>
        <taxon>Bacteria</taxon>
        <taxon>Pseudomonadati</taxon>
        <taxon>Bacteroidota</taxon>
        <taxon>Bacteroidia</taxon>
        <taxon>Bacteroidales</taxon>
        <taxon>Tannerellaceae</taxon>
        <taxon>Tannerella</taxon>
    </lineage>
</organism>
<keyword evidence="1" id="KW-0472">Membrane</keyword>
<accession>A0A3P1XW04</accession>
<dbReference type="AlphaFoldDB" id="A0A3P1XW04"/>
<sequence length="59" mass="6176">MSALKYLGVLVLLIGVVILAIPAISGSAGSNVMLVLGLVLVLLGYIGHIFLNKNSKRIE</sequence>
<feature type="transmembrane region" description="Helical" evidence="1">
    <location>
        <begin position="32"/>
        <end position="51"/>
    </location>
</feature>
<comment type="caution">
    <text evidence="2">The sequence shown here is derived from an EMBL/GenBank/DDBJ whole genome shotgun (WGS) entry which is preliminary data.</text>
</comment>
<keyword evidence="1" id="KW-1133">Transmembrane helix</keyword>
<gene>
    <name evidence="2" type="ORF">EII40_05050</name>
    <name evidence="3" type="ORF">EII41_05365</name>
</gene>